<proteinExistence type="predicted"/>
<evidence type="ECO:0000313" key="1">
    <source>
        <dbReference type="EMBL" id="SOY61085.1"/>
    </source>
</evidence>
<dbReference type="EMBL" id="OFSQ01000031">
    <property type="protein sequence ID" value="SOY61085.1"/>
    <property type="molecule type" value="Genomic_DNA"/>
</dbReference>
<comment type="caution">
    <text evidence="1">The sequence shown here is derived from an EMBL/GenBank/DDBJ whole genome shotgun (WGS) entry which is preliminary data.</text>
</comment>
<reference evidence="1" key="1">
    <citation type="submission" date="2018-01" db="EMBL/GenBank/DDBJ databases">
        <authorList>
            <person name="Clerissi C."/>
        </authorList>
    </citation>
    <scope>NUCLEOTIDE SEQUENCE</scope>
    <source>
        <strain evidence="1">Cupriavidus sp. LMG 19464</strain>
    </source>
</reference>
<dbReference type="AlphaFoldDB" id="A0A375C1T9"/>
<evidence type="ECO:0008006" key="2">
    <source>
        <dbReference type="Google" id="ProtNLM"/>
    </source>
</evidence>
<protein>
    <recommendedName>
        <fullName evidence="2">GIY-YIG domain-containing protein</fullName>
    </recommendedName>
</protein>
<organism evidence="1">
    <name type="scientific">Cupriavidus taiwanensis</name>
    <dbReference type="NCBI Taxonomy" id="164546"/>
    <lineage>
        <taxon>Bacteria</taxon>
        <taxon>Pseudomonadati</taxon>
        <taxon>Pseudomonadota</taxon>
        <taxon>Betaproteobacteria</taxon>
        <taxon>Burkholderiales</taxon>
        <taxon>Burkholderiaceae</taxon>
        <taxon>Cupriavidus</taxon>
    </lineage>
</organism>
<name>A0A375C1T9_9BURK</name>
<dbReference type="Proteomes" id="UP000256780">
    <property type="component" value="Chromosome CBM2587_b"/>
</dbReference>
<dbReference type="RefSeq" id="WP_116358046.1">
    <property type="nucleotide sequence ID" value="NZ_LT976854.1"/>
</dbReference>
<dbReference type="OrthoDB" id="9135052at2"/>
<accession>A0A375C1T9</accession>
<gene>
    <name evidence="1" type="ORF">CBM2587_B20052</name>
</gene>
<sequence length="278" mass="29557">MFKTAEGETLELAPWRMRRLLRLLAEVRRYPAGTPPQALLTDLRQLVARARRVGTPSRLGTARYESRLDSGGAYGGAYGGACCRACLLARQHAGRLSLVGLSLDRWRAPASRYEGGPALAELAFESAPKSANVTLQWRRWPSLDAAARATRGGGVYLFQRGATPVYVGTAASLPARLGVHGWYHARQGSARAGASCPCAPPLTVWTANVASAGERAAVEHAIVRTLGNRGFALANDKLRGTVTVGSGLSIRNLVPAGILAGAGNDLQYGPGQRFELSR</sequence>